<protein>
    <recommendedName>
        <fullName evidence="2">DUF218 domain-containing protein</fullName>
    </recommendedName>
</protein>
<dbReference type="RefSeq" id="WP_114282155.1">
    <property type="nucleotide sequence ID" value="NZ_PSYR01000001.1"/>
</dbReference>
<evidence type="ECO:0000259" key="2">
    <source>
        <dbReference type="Pfam" id="PF02698"/>
    </source>
</evidence>
<keyword evidence="1" id="KW-0472">Membrane</keyword>
<keyword evidence="1" id="KW-0812">Transmembrane</keyword>
<dbReference type="EMBL" id="PSYR01000001">
    <property type="protein sequence ID" value="RCN58446.1"/>
    <property type="molecule type" value="Genomic_DNA"/>
</dbReference>
<name>A0A368HGH3_9GAMM</name>
<dbReference type="OrthoDB" id="9809813at2"/>
<dbReference type="Pfam" id="PF02698">
    <property type="entry name" value="DUF218"/>
    <property type="match status" value="1"/>
</dbReference>
<dbReference type="GO" id="GO:0000270">
    <property type="term" value="P:peptidoglycan metabolic process"/>
    <property type="evidence" value="ECO:0007669"/>
    <property type="project" value="TreeGrafter"/>
</dbReference>
<keyword evidence="4" id="KW-1185">Reference proteome</keyword>
<dbReference type="Proteomes" id="UP000253250">
    <property type="component" value="Unassembled WGS sequence"/>
</dbReference>
<dbReference type="GO" id="GO:0043164">
    <property type="term" value="P:Gram-negative-bacterium-type cell wall biogenesis"/>
    <property type="evidence" value="ECO:0007669"/>
    <property type="project" value="TreeGrafter"/>
</dbReference>
<reference evidence="3 4" key="1">
    <citation type="submission" date="2018-02" db="EMBL/GenBank/DDBJ databases">
        <title>Insights into the biology of acidophilic members of the Acidiferrobacteraceae family derived from comparative genomic analyses.</title>
        <authorList>
            <person name="Issotta F."/>
            <person name="Thyssen C."/>
            <person name="Mena C."/>
            <person name="Moya A."/>
            <person name="Bellenberg S."/>
            <person name="Sproer C."/>
            <person name="Covarrubias P.C."/>
            <person name="Sand W."/>
            <person name="Quatrini R."/>
            <person name="Vera M."/>
        </authorList>
    </citation>
    <scope>NUCLEOTIDE SEQUENCE [LARGE SCALE GENOMIC DNA]</scope>
    <source>
        <strain evidence="4">m-1</strain>
    </source>
</reference>
<organism evidence="3 4">
    <name type="scientific">Acidiferrobacter thiooxydans</name>
    <dbReference type="NCBI Taxonomy" id="163359"/>
    <lineage>
        <taxon>Bacteria</taxon>
        <taxon>Pseudomonadati</taxon>
        <taxon>Pseudomonadota</taxon>
        <taxon>Gammaproteobacteria</taxon>
        <taxon>Acidiferrobacterales</taxon>
        <taxon>Acidiferrobacteraceae</taxon>
        <taxon>Acidiferrobacter</taxon>
    </lineage>
</organism>
<sequence length="264" mass="28897">MIIWHGLVNACLTPPGLFLLPMTAGLILLAARRPSLGAALVVLAWAGLWIVSLPAVSHPLARDWESYPALRRPLPIGPRAIVVLAAGRYHDAPEYGGRDTVGADTLVRLRYAARLFRETHLPILVSGGAPLGGTAAARLMRRVLNRDFATPVKWVEASSKTTAQNARYSWAILRSQKIRSIFLVTQAWHMPRAVALFREVGFKVVPAPTGFVTRSRRGQTILAYLPNAPALALSALIFHEMIGLAWVRMRAWLPAPLAHLISHG</sequence>
<dbReference type="GO" id="GO:0005886">
    <property type="term" value="C:plasma membrane"/>
    <property type="evidence" value="ECO:0007669"/>
    <property type="project" value="TreeGrafter"/>
</dbReference>
<keyword evidence="1" id="KW-1133">Transmembrane helix</keyword>
<evidence type="ECO:0000313" key="3">
    <source>
        <dbReference type="EMBL" id="RCN58446.1"/>
    </source>
</evidence>
<feature type="transmembrane region" description="Helical" evidence="1">
    <location>
        <begin position="36"/>
        <end position="56"/>
    </location>
</feature>
<dbReference type="InterPro" id="IPR014729">
    <property type="entry name" value="Rossmann-like_a/b/a_fold"/>
</dbReference>
<feature type="domain" description="DUF218" evidence="2">
    <location>
        <begin position="80"/>
        <end position="243"/>
    </location>
</feature>
<dbReference type="CDD" id="cd06259">
    <property type="entry name" value="YdcF-like"/>
    <property type="match status" value="1"/>
</dbReference>
<comment type="caution">
    <text evidence="3">The sequence shown here is derived from an EMBL/GenBank/DDBJ whole genome shotgun (WGS) entry which is preliminary data.</text>
</comment>
<dbReference type="InterPro" id="IPR051599">
    <property type="entry name" value="Cell_Envelope_Assoc"/>
</dbReference>
<dbReference type="PANTHER" id="PTHR30336:SF4">
    <property type="entry name" value="ENVELOPE BIOGENESIS FACTOR ELYC"/>
    <property type="match status" value="1"/>
</dbReference>
<dbReference type="Gene3D" id="3.40.50.620">
    <property type="entry name" value="HUPs"/>
    <property type="match status" value="1"/>
</dbReference>
<dbReference type="PANTHER" id="PTHR30336">
    <property type="entry name" value="INNER MEMBRANE PROTEIN, PROBABLE PERMEASE"/>
    <property type="match status" value="1"/>
</dbReference>
<evidence type="ECO:0000256" key="1">
    <source>
        <dbReference type="SAM" id="Phobius"/>
    </source>
</evidence>
<gene>
    <name evidence="3" type="ORF">C4900_01215</name>
</gene>
<accession>A0A368HGH3</accession>
<proteinExistence type="predicted"/>
<feature type="transmembrane region" description="Helical" evidence="1">
    <location>
        <begin position="224"/>
        <end position="247"/>
    </location>
</feature>
<dbReference type="AlphaFoldDB" id="A0A368HGH3"/>
<feature type="transmembrane region" description="Helical" evidence="1">
    <location>
        <begin position="7"/>
        <end position="30"/>
    </location>
</feature>
<evidence type="ECO:0000313" key="4">
    <source>
        <dbReference type="Proteomes" id="UP000253250"/>
    </source>
</evidence>
<dbReference type="InterPro" id="IPR003848">
    <property type="entry name" value="DUF218"/>
</dbReference>